<feature type="transmembrane region" description="Helical" evidence="2">
    <location>
        <begin position="93"/>
        <end position="113"/>
    </location>
</feature>
<dbReference type="CDD" id="cd01949">
    <property type="entry name" value="GGDEF"/>
    <property type="match status" value="1"/>
</dbReference>
<dbReference type="InterPro" id="IPR000160">
    <property type="entry name" value="GGDEF_dom"/>
</dbReference>
<keyword evidence="2" id="KW-0812">Transmembrane</keyword>
<protein>
    <submittedName>
        <fullName evidence="4">GGDEF domain-containing protein</fullName>
        <ecNumber evidence="4">2.7.7.65</ecNumber>
    </submittedName>
</protein>
<accession>A0ABW1JIR7</accession>
<dbReference type="GO" id="GO:0052621">
    <property type="term" value="F:diguanylate cyclase activity"/>
    <property type="evidence" value="ECO:0007669"/>
    <property type="project" value="UniProtKB-EC"/>
</dbReference>
<comment type="caution">
    <text evidence="4">The sequence shown here is derived from an EMBL/GenBank/DDBJ whole genome shotgun (WGS) entry which is preliminary data.</text>
</comment>
<keyword evidence="5" id="KW-1185">Reference proteome</keyword>
<sequence>MTEPLDRPHHAPALPLWAFDVAAVALAAVGAVLTVLSVDPGWTALAVLALAVGVLGSERSVWLSIALATGCTALLVSVGMHVVRTPTWTLSEILDWALALVVLAGVGWVAFVAHARLHRGRHEVDRAMAFAQDATVHDPLTGLANRKGLAMLGAQIMETARRRGDAVYCMFLDVDGLARVNTELGHASGDEVLLTVAEALTTSTRATDAVARWGDDEFVVVGPGTGLAPLEMERRVRARCLENSPVPRERWGARISAGGAVLEPWDDGDVDSLLRQADREMHLRRALRREAAAPPYRPVRLDQSPNPPDLRRPHGWSD</sequence>
<keyword evidence="2" id="KW-1133">Transmembrane helix</keyword>
<evidence type="ECO:0000313" key="4">
    <source>
        <dbReference type="EMBL" id="MFC6009272.1"/>
    </source>
</evidence>
<evidence type="ECO:0000256" key="2">
    <source>
        <dbReference type="SAM" id="Phobius"/>
    </source>
</evidence>
<gene>
    <name evidence="4" type="ORF">ACFQDO_19250</name>
</gene>
<dbReference type="InterPro" id="IPR050469">
    <property type="entry name" value="Diguanylate_Cyclase"/>
</dbReference>
<evidence type="ECO:0000259" key="3">
    <source>
        <dbReference type="PROSITE" id="PS50887"/>
    </source>
</evidence>
<evidence type="ECO:0000313" key="5">
    <source>
        <dbReference type="Proteomes" id="UP001596189"/>
    </source>
</evidence>
<feature type="transmembrane region" description="Helical" evidence="2">
    <location>
        <begin position="12"/>
        <end position="34"/>
    </location>
</feature>
<feature type="transmembrane region" description="Helical" evidence="2">
    <location>
        <begin position="40"/>
        <end position="56"/>
    </location>
</feature>
<organism evidence="4 5">
    <name type="scientific">Angustibacter luteus</name>
    <dbReference type="NCBI Taxonomy" id="658456"/>
    <lineage>
        <taxon>Bacteria</taxon>
        <taxon>Bacillati</taxon>
        <taxon>Actinomycetota</taxon>
        <taxon>Actinomycetes</taxon>
        <taxon>Kineosporiales</taxon>
        <taxon>Kineosporiaceae</taxon>
    </lineage>
</organism>
<dbReference type="PROSITE" id="PS50887">
    <property type="entry name" value="GGDEF"/>
    <property type="match status" value="1"/>
</dbReference>
<dbReference type="Gene3D" id="3.30.70.270">
    <property type="match status" value="1"/>
</dbReference>
<feature type="compositionally biased region" description="Basic and acidic residues" evidence="1">
    <location>
        <begin position="309"/>
        <end position="318"/>
    </location>
</feature>
<feature type="domain" description="GGDEF" evidence="3">
    <location>
        <begin position="165"/>
        <end position="297"/>
    </location>
</feature>
<dbReference type="InterPro" id="IPR043128">
    <property type="entry name" value="Rev_trsase/Diguanyl_cyclase"/>
</dbReference>
<dbReference type="NCBIfam" id="TIGR00254">
    <property type="entry name" value="GGDEF"/>
    <property type="match status" value="1"/>
</dbReference>
<dbReference type="InterPro" id="IPR029787">
    <property type="entry name" value="Nucleotide_cyclase"/>
</dbReference>
<dbReference type="EMBL" id="JBHSRD010000008">
    <property type="protein sequence ID" value="MFC6009272.1"/>
    <property type="molecule type" value="Genomic_DNA"/>
</dbReference>
<name>A0ABW1JIR7_9ACTN</name>
<keyword evidence="4" id="KW-0548">Nucleotidyltransferase</keyword>
<dbReference type="Pfam" id="PF00990">
    <property type="entry name" value="GGDEF"/>
    <property type="match status" value="1"/>
</dbReference>
<keyword evidence="4" id="KW-0808">Transferase</keyword>
<dbReference type="PANTHER" id="PTHR45138">
    <property type="entry name" value="REGULATORY COMPONENTS OF SENSORY TRANSDUCTION SYSTEM"/>
    <property type="match status" value="1"/>
</dbReference>
<dbReference type="EC" id="2.7.7.65" evidence="4"/>
<evidence type="ECO:0000256" key="1">
    <source>
        <dbReference type="SAM" id="MobiDB-lite"/>
    </source>
</evidence>
<reference evidence="5" key="1">
    <citation type="journal article" date="2019" name="Int. J. Syst. Evol. Microbiol.">
        <title>The Global Catalogue of Microorganisms (GCM) 10K type strain sequencing project: providing services to taxonomists for standard genome sequencing and annotation.</title>
        <authorList>
            <consortium name="The Broad Institute Genomics Platform"/>
            <consortium name="The Broad Institute Genome Sequencing Center for Infectious Disease"/>
            <person name="Wu L."/>
            <person name="Ma J."/>
        </authorList>
    </citation>
    <scope>NUCLEOTIDE SEQUENCE [LARGE SCALE GENOMIC DNA]</scope>
    <source>
        <strain evidence="5">KACC 14249</strain>
    </source>
</reference>
<keyword evidence="2" id="KW-0472">Membrane</keyword>
<proteinExistence type="predicted"/>
<dbReference type="SUPFAM" id="SSF55073">
    <property type="entry name" value="Nucleotide cyclase"/>
    <property type="match status" value="1"/>
</dbReference>
<dbReference type="RefSeq" id="WP_345717790.1">
    <property type="nucleotide sequence ID" value="NZ_BAABFP010000007.1"/>
</dbReference>
<feature type="region of interest" description="Disordered" evidence="1">
    <location>
        <begin position="294"/>
        <end position="318"/>
    </location>
</feature>
<dbReference type="PANTHER" id="PTHR45138:SF24">
    <property type="entry name" value="DIGUANYLATE CYCLASE DGCC-RELATED"/>
    <property type="match status" value="1"/>
</dbReference>
<feature type="transmembrane region" description="Helical" evidence="2">
    <location>
        <begin position="61"/>
        <end position="81"/>
    </location>
</feature>
<dbReference type="SMART" id="SM00267">
    <property type="entry name" value="GGDEF"/>
    <property type="match status" value="1"/>
</dbReference>
<dbReference type="Proteomes" id="UP001596189">
    <property type="component" value="Unassembled WGS sequence"/>
</dbReference>